<dbReference type="Gene3D" id="1.10.8.20">
    <property type="entry name" value="N-terminal domain of phosphatidylinositol transfer protein sec14p"/>
    <property type="match status" value="1"/>
</dbReference>
<dbReference type="PROSITE" id="PS50191">
    <property type="entry name" value="CRAL_TRIO"/>
    <property type="match status" value="1"/>
</dbReference>
<dbReference type="Pfam" id="PF00650">
    <property type="entry name" value="CRAL_TRIO"/>
    <property type="match status" value="1"/>
</dbReference>
<sequence>MLADELTEDGKDELLAECGYTRKQLDSDLEQFKEWLKLQHHLPASRLKEGIFLKMFLTGCKGSLEKAKRKLDAYYTCRSGSEIFDCRDPLDPNYVNIKSLTHLALAPKLVKHSRLVFLRLAEVDHEKFDFLSFVRNVVNRCDLTLRYEKHYGVSYDLLIDLKGVSISHLGKLSPSLLKDLVIYSTKTSPFRYKKMYLINVAEYLAITLDTVLIPFLPKKLKSRLHITANGFDEVSQLFDKSVLPKDYGGDQPSLKELNDYWRDLEIELRDWFMNELSERCDESKRIVPEDSTNPYFGVPGSLKKLIID</sequence>
<dbReference type="SUPFAM" id="SSF52087">
    <property type="entry name" value="CRAL/TRIO domain"/>
    <property type="match status" value="1"/>
</dbReference>
<organism evidence="2">
    <name type="scientific">Rhodnius prolixus</name>
    <name type="common">Triatomid bug</name>
    <dbReference type="NCBI Taxonomy" id="13249"/>
    <lineage>
        <taxon>Eukaryota</taxon>
        <taxon>Metazoa</taxon>
        <taxon>Ecdysozoa</taxon>
        <taxon>Arthropoda</taxon>
        <taxon>Hexapoda</taxon>
        <taxon>Insecta</taxon>
        <taxon>Pterygota</taxon>
        <taxon>Neoptera</taxon>
        <taxon>Paraneoptera</taxon>
        <taxon>Hemiptera</taxon>
        <taxon>Heteroptera</taxon>
        <taxon>Panheteroptera</taxon>
        <taxon>Cimicomorpha</taxon>
        <taxon>Reduviidae</taxon>
        <taxon>Triatominae</taxon>
        <taxon>Rhodnius</taxon>
    </lineage>
</organism>
<dbReference type="InterPro" id="IPR001251">
    <property type="entry name" value="CRAL-TRIO_dom"/>
</dbReference>
<dbReference type="InterPro" id="IPR036865">
    <property type="entry name" value="CRAL-TRIO_dom_sf"/>
</dbReference>
<dbReference type="InterPro" id="IPR036273">
    <property type="entry name" value="CRAL/TRIO_N_dom_sf"/>
</dbReference>
<protein>
    <submittedName>
        <fullName evidence="2">Putative sec14p-like lipid-binding domain protein</fullName>
    </submittedName>
</protein>
<dbReference type="EMBL" id="GAHY01002135">
    <property type="protein sequence ID" value="JAA75375.1"/>
    <property type="molecule type" value="mRNA"/>
</dbReference>
<dbReference type="VEuPathDB" id="VectorBase:RPRC010048"/>
<dbReference type="Gene3D" id="3.40.525.10">
    <property type="entry name" value="CRAL-TRIO lipid binding domain"/>
    <property type="match status" value="1"/>
</dbReference>
<dbReference type="PANTHER" id="PTHR10174">
    <property type="entry name" value="ALPHA-TOCOPHEROL TRANSFER PROTEIN-RELATED"/>
    <property type="match status" value="1"/>
</dbReference>
<dbReference type="SUPFAM" id="SSF46938">
    <property type="entry name" value="CRAL/TRIO N-terminal domain"/>
    <property type="match status" value="1"/>
</dbReference>
<dbReference type="HOGENOM" id="CLU_046597_3_1_1"/>
<evidence type="ECO:0000259" key="1">
    <source>
        <dbReference type="PROSITE" id="PS50191"/>
    </source>
</evidence>
<dbReference type="CDD" id="cd00170">
    <property type="entry name" value="SEC14"/>
    <property type="match status" value="1"/>
</dbReference>
<evidence type="ECO:0000313" key="2">
    <source>
        <dbReference type="EMBL" id="JAA75375.1"/>
    </source>
</evidence>
<accession>R4G3K2</accession>
<dbReference type="AlphaFoldDB" id="R4G3K2"/>
<dbReference type="Gene3D" id="1.20.5.1200">
    <property type="entry name" value="Alpha-tocopherol transfer"/>
    <property type="match status" value="1"/>
</dbReference>
<dbReference type="GO" id="GO:0016020">
    <property type="term" value="C:membrane"/>
    <property type="evidence" value="ECO:0007669"/>
    <property type="project" value="TreeGrafter"/>
</dbReference>
<dbReference type="PRINTS" id="PR00180">
    <property type="entry name" value="CRETINALDHBP"/>
</dbReference>
<name>R4G3K2_RHOPR</name>
<dbReference type="PANTHER" id="PTHR10174:SF224">
    <property type="entry name" value="RETINOL-BINDING PROTEIN PINTA"/>
    <property type="match status" value="1"/>
</dbReference>
<reference evidence="2" key="1">
    <citation type="submission" date="2013-04" db="EMBL/GenBank/DDBJ databases">
        <title>An insight into the transcriptome of the digestive tract of the blood sucking bug, Rhodnius prolixus.</title>
        <authorList>
            <person name="Ribeiro J.M.C."/>
            <person name="Genta F.A."/>
            <person name="Sorgine M.H.F."/>
            <person name="Paiva-Silva G.O."/>
            <person name="Majerowicz D."/>
            <person name="Medeiros M."/>
            <person name="Koerich L."/>
            <person name="Terra W.R."/>
            <person name="Ferreira C."/>
            <person name="Pimentel A.C."/>
            <person name="Bisch P.M."/>
            <person name="Diniz M.M.P."/>
            <person name="Nascimento R."/>
            <person name="Salmon D."/>
            <person name="Silber A.M."/>
            <person name="Alves M."/>
            <person name="Oliveira M.F."/>
            <person name="Gondim K.C."/>
            <person name="Silva Neto M.A.C."/>
            <person name="Atella G.C."/>
            <person name="Araujo H."/>
            <person name="Dias F.S."/>
            <person name="Polycarpo C.R."/>
            <person name="Fampa P."/>
            <person name="Melo A.C."/>
            <person name="Tanaka A.S."/>
            <person name="Balczun C."/>
            <person name="Oliveira J.H.M."/>
            <person name="Goncalves R."/>
            <person name="Lazoski C."/>
            <person name="Pereira M.A."/>
            <person name="Rivera-Pomar R."/>
            <person name="Diambra L."/>
            <person name="Schaub G.A."/>
            <person name="Garcia E.S."/>
            <person name="Azambuja P."/>
            <person name="Braz G.R.C."/>
            <person name="Oliveira P.L."/>
        </authorList>
    </citation>
    <scope>NUCLEOTIDE SEQUENCE</scope>
</reference>
<feature type="domain" description="CRAL-TRIO" evidence="1">
    <location>
        <begin position="115"/>
        <end position="255"/>
    </location>
</feature>
<proteinExistence type="evidence at transcript level"/>
<dbReference type="GO" id="GO:1902936">
    <property type="term" value="F:phosphatidylinositol bisphosphate binding"/>
    <property type="evidence" value="ECO:0007669"/>
    <property type="project" value="TreeGrafter"/>
</dbReference>